<accession>A0A7R9CXF4</accession>
<sequence length="191" mass="20715">MLIIENGPDELTMPMDMSGMFPTIFDESLGFTFVSCCVGFNPPPPGVMPGMARPGFDSGHCVLDMSDLGIIHEEDDDDELSRCWPDLGKYTQGTRRASNPGPLDSYPGALATTPRGRLGSAGQKTTGCGLDRTDLDLSGLSGDPNLDPPYQGQTFWRGLELMMPATVVYPSLDHLENQLTDYRPPPPTTVF</sequence>
<dbReference type="AlphaFoldDB" id="A0A7R9CXF4"/>
<dbReference type="EMBL" id="OC319100">
    <property type="protein sequence ID" value="CAD7404255.1"/>
    <property type="molecule type" value="Genomic_DNA"/>
</dbReference>
<evidence type="ECO:0000256" key="1">
    <source>
        <dbReference type="SAM" id="MobiDB-lite"/>
    </source>
</evidence>
<proteinExistence type="predicted"/>
<organism evidence="2">
    <name type="scientific">Timema cristinae</name>
    <name type="common">Walking stick</name>
    <dbReference type="NCBI Taxonomy" id="61476"/>
    <lineage>
        <taxon>Eukaryota</taxon>
        <taxon>Metazoa</taxon>
        <taxon>Ecdysozoa</taxon>
        <taxon>Arthropoda</taxon>
        <taxon>Hexapoda</taxon>
        <taxon>Insecta</taxon>
        <taxon>Pterygota</taxon>
        <taxon>Neoptera</taxon>
        <taxon>Polyneoptera</taxon>
        <taxon>Phasmatodea</taxon>
        <taxon>Timematodea</taxon>
        <taxon>Timematoidea</taxon>
        <taxon>Timematidae</taxon>
        <taxon>Timema</taxon>
    </lineage>
</organism>
<protein>
    <submittedName>
        <fullName evidence="2">Uncharacterized protein</fullName>
    </submittedName>
</protein>
<evidence type="ECO:0000313" key="2">
    <source>
        <dbReference type="EMBL" id="CAD7404255.1"/>
    </source>
</evidence>
<name>A0A7R9CXF4_TIMCR</name>
<gene>
    <name evidence="2" type="ORF">TCEB3V08_LOCUS7412</name>
</gene>
<reference evidence="2" key="1">
    <citation type="submission" date="2020-11" db="EMBL/GenBank/DDBJ databases">
        <authorList>
            <person name="Tran Van P."/>
        </authorList>
    </citation>
    <scope>NUCLEOTIDE SEQUENCE</scope>
</reference>
<feature type="region of interest" description="Disordered" evidence="1">
    <location>
        <begin position="91"/>
        <end position="130"/>
    </location>
</feature>